<comment type="caution">
    <text evidence="5">The sequence shown here is derived from an EMBL/GenBank/DDBJ whole genome shotgun (WGS) entry which is preliminary data.</text>
</comment>
<feature type="transmembrane region" description="Helical" evidence="3">
    <location>
        <begin position="61"/>
        <end position="84"/>
    </location>
</feature>
<reference evidence="5" key="1">
    <citation type="journal article" date="2004" name="Nature">
        <title>Genome duplication in the teleost fish Tetraodon nigroviridis reveals the early vertebrate proto-karyotype.</title>
        <authorList>
            <person name="Jaillon O."/>
            <person name="Aury J.-M."/>
            <person name="Brunet F."/>
            <person name="Petit J.-L."/>
            <person name="Stange-Thomann N."/>
            <person name="Mauceli E."/>
            <person name="Bouneau L."/>
            <person name="Fischer C."/>
            <person name="Ozouf-Costaz C."/>
            <person name="Bernot A."/>
            <person name="Nicaud S."/>
            <person name="Jaffe D."/>
            <person name="Fisher S."/>
            <person name="Lutfalla G."/>
            <person name="Dossat C."/>
            <person name="Segurens B."/>
            <person name="Dasilva C."/>
            <person name="Salanoubat M."/>
            <person name="Levy M."/>
            <person name="Boudet N."/>
            <person name="Castellano S."/>
            <person name="Anthouard V."/>
            <person name="Jubin C."/>
            <person name="Castelli V."/>
            <person name="Katinka M."/>
            <person name="Vacherie B."/>
            <person name="Biemont C."/>
            <person name="Skalli Z."/>
            <person name="Cattolico L."/>
            <person name="Poulain J."/>
            <person name="De Berardinis V."/>
            <person name="Cruaud C."/>
            <person name="Duprat S."/>
            <person name="Brottier P."/>
            <person name="Coutanceau J.-P."/>
            <person name="Gouzy J."/>
            <person name="Parra G."/>
            <person name="Lardier G."/>
            <person name="Chapple C."/>
            <person name="McKernan K.J."/>
            <person name="McEwan P."/>
            <person name="Bosak S."/>
            <person name="Kellis M."/>
            <person name="Volff J.-N."/>
            <person name="Guigo R."/>
            <person name="Zody M.C."/>
            <person name="Mesirov J."/>
            <person name="Lindblad-Toh K."/>
            <person name="Birren B."/>
            <person name="Nusbaum C."/>
            <person name="Kahn D."/>
            <person name="Robinson-Rechavi M."/>
            <person name="Laudet V."/>
            <person name="Schachter V."/>
            <person name="Quetier F."/>
            <person name="Saurin W."/>
            <person name="Scarpelli C."/>
            <person name="Wincker P."/>
            <person name="Lander E.S."/>
            <person name="Weissenbach J."/>
            <person name="Roest Crollius H."/>
        </authorList>
    </citation>
    <scope>NUCLEOTIDE SEQUENCE [LARGE SCALE GENOMIC DNA]</scope>
</reference>
<dbReference type="InterPro" id="IPR039010">
    <property type="entry name" value="Synaptotagmin_SMP"/>
</dbReference>
<keyword evidence="3" id="KW-0472">Membrane</keyword>
<dbReference type="InterPro" id="IPR051634">
    <property type="entry name" value="Extended_Synaptotagmin"/>
</dbReference>
<gene>
    <name evidence="5" type="ORF">GSTENG00003288001</name>
</gene>
<evidence type="ECO:0000313" key="5">
    <source>
        <dbReference type="EMBL" id="CAF89392.1"/>
    </source>
</evidence>
<proteinExistence type="predicted"/>
<dbReference type="AlphaFoldDB" id="Q4TCJ0"/>
<feature type="transmembrane region" description="Helical" evidence="3">
    <location>
        <begin position="20"/>
        <end position="40"/>
    </location>
</feature>
<dbReference type="EMBL" id="CAAE01006884">
    <property type="protein sequence ID" value="CAF89392.1"/>
    <property type="molecule type" value="Genomic_DNA"/>
</dbReference>
<name>Q4TCJ0_TETNG</name>
<dbReference type="OrthoDB" id="1029639at2759"/>
<dbReference type="GO" id="GO:0005544">
    <property type="term" value="F:calcium-dependent phospholipid binding"/>
    <property type="evidence" value="ECO:0007669"/>
    <property type="project" value="TreeGrafter"/>
</dbReference>
<reference evidence="5" key="2">
    <citation type="submission" date="2004-02" db="EMBL/GenBank/DDBJ databases">
        <authorList>
            <consortium name="Genoscope"/>
            <consortium name="Whitehead Institute Centre for Genome Research"/>
        </authorList>
    </citation>
    <scope>NUCLEOTIDE SEQUENCE</scope>
</reference>
<keyword evidence="2 3" id="KW-1133">Transmembrane helix</keyword>
<dbReference type="GO" id="GO:0005509">
    <property type="term" value="F:calcium ion binding"/>
    <property type="evidence" value="ECO:0007669"/>
    <property type="project" value="TreeGrafter"/>
</dbReference>
<keyword evidence="1 3" id="KW-0812">Transmembrane</keyword>
<protein>
    <submittedName>
        <fullName evidence="5">(spotted green pufferfish) hypothetical protein</fullName>
    </submittedName>
</protein>
<accession>Q4TCJ0</accession>
<evidence type="ECO:0000259" key="4">
    <source>
        <dbReference type="Pfam" id="PF17047"/>
    </source>
</evidence>
<dbReference type="GO" id="GO:0005789">
    <property type="term" value="C:endoplasmic reticulum membrane"/>
    <property type="evidence" value="ECO:0007669"/>
    <property type="project" value="TreeGrafter"/>
</dbReference>
<evidence type="ECO:0000256" key="3">
    <source>
        <dbReference type="SAM" id="Phobius"/>
    </source>
</evidence>
<dbReference type="GO" id="GO:0035091">
    <property type="term" value="F:phosphatidylinositol binding"/>
    <property type="evidence" value="ECO:0007669"/>
    <property type="project" value="TreeGrafter"/>
</dbReference>
<dbReference type="KEGG" id="tng:GSTEN00003288G001"/>
<feature type="non-terminal residue" evidence="5">
    <location>
        <position position="88"/>
    </location>
</feature>
<dbReference type="GO" id="GO:0008429">
    <property type="term" value="F:phosphatidylethanolamine binding"/>
    <property type="evidence" value="ECO:0007669"/>
    <property type="project" value="TreeGrafter"/>
</dbReference>
<feature type="domain" description="Synaptotagmin SMP" evidence="4">
    <location>
        <begin position="25"/>
        <end position="88"/>
    </location>
</feature>
<evidence type="ECO:0000256" key="1">
    <source>
        <dbReference type="ARBA" id="ARBA00022692"/>
    </source>
</evidence>
<organism evidence="5">
    <name type="scientific">Tetraodon nigroviridis</name>
    <name type="common">Spotted green pufferfish</name>
    <name type="synonym">Chelonodon nigroviridis</name>
    <dbReference type="NCBI Taxonomy" id="99883"/>
    <lineage>
        <taxon>Eukaryota</taxon>
        <taxon>Metazoa</taxon>
        <taxon>Chordata</taxon>
        <taxon>Craniata</taxon>
        <taxon>Vertebrata</taxon>
        <taxon>Euteleostomi</taxon>
        <taxon>Actinopterygii</taxon>
        <taxon>Neopterygii</taxon>
        <taxon>Teleostei</taxon>
        <taxon>Neoteleostei</taxon>
        <taxon>Acanthomorphata</taxon>
        <taxon>Eupercaria</taxon>
        <taxon>Tetraodontiformes</taxon>
        <taxon>Tetradontoidea</taxon>
        <taxon>Tetraodontidae</taxon>
        <taxon>Tetraodon</taxon>
    </lineage>
</organism>
<dbReference type="PANTHER" id="PTHR45761:SF2">
    <property type="entry name" value="EXTENDED SYNAPTOTAGMIN-2"/>
    <property type="match status" value="1"/>
</dbReference>
<evidence type="ECO:0000256" key="2">
    <source>
        <dbReference type="ARBA" id="ARBA00022989"/>
    </source>
</evidence>
<feature type="non-terminal residue" evidence="5">
    <location>
        <position position="1"/>
    </location>
</feature>
<dbReference type="PANTHER" id="PTHR45761">
    <property type="entry name" value="EXTENDED SYNAPTOTAGMIN-LIKE PROTEIN 2, ISOFORM C"/>
    <property type="match status" value="1"/>
</dbReference>
<dbReference type="GO" id="GO:0031210">
    <property type="term" value="F:phosphatidylcholine binding"/>
    <property type="evidence" value="ECO:0007669"/>
    <property type="project" value="TreeGrafter"/>
</dbReference>
<sequence length="88" mass="9784">KTSVSLSGFNVKALKAHLQSFYPTYLFFCVCLSFVGNTEIEIDIKRYYCKAGIKSIQMHGVLRVVLEPLLGDLPLVGALSAFFLKKPV</sequence>
<dbReference type="Pfam" id="PF17047">
    <property type="entry name" value="SMP_LBD"/>
    <property type="match status" value="1"/>
</dbReference>